<feature type="transmembrane region" description="Helical" evidence="1">
    <location>
        <begin position="6"/>
        <end position="23"/>
    </location>
</feature>
<protein>
    <submittedName>
        <fullName evidence="2">Uncharacterized protein</fullName>
    </submittedName>
</protein>
<dbReference type="AlphaFoldDB" id="A0A165QAY8"/>
<dbReference type="EMBL" id="KV425598">
    <property type="protein sequence ID" value="KZT22159.1"/>
    <property type="molecule type" value="Genomic_DNA"/>
</dbReference>
<keyword evidence="1" id="KW-1133">Transmembrane helix</keyword>
<keyword evidence="3" id="KW-1185">Reference proteome</keyword>
<name>A0A165QAY8_9AGAM</name>
<organism evidence="2 3">
    <name type="scientific">Neolentinus lepideus HHB14362 ss-1</name>
    <dbReference type="NCBI Taxonomy" id="1314782"/>
    <lineage>
        <taxon>Eukaryota</taxon>
        <taxon>Fungi</taxon>
        <taxon>Dikarya</taxon>
        <taxon>Basidiomycota</taxon>
        <taxon>Agaricomycotina</taxon>
        <taxon>Agaricomycetes</taxon>
        <taxon>Gloeophyllales</taxon>
        <taxon>Gloeophyllaceae</taxon>
        <taxon>Neolentinus</taxon>
    </lineage>
</organism>
<keyword evidence="1" id="KW-0812">Transmembrane</keyword>
<evidence type="ECO:0000256" key="1">
    <source>
        <dbReference type="SAM" id="Phobius"/>
    </source>
</evidence>
<reference evidence="2 3" key="1">
    <citation type="journal article" date="2016" name="Mol. Biol. Evol.">
        <title>Comparative Genomics of Early-Diverging Mushroom-Forming Fungi Provides Insights into the Origins of Lignocellulose Decay Capabilities.</title>
        <authorList>
            <person name="Nagy L.G."/>
            <person name="Riley R."/>
            <person name="Tritt A."/>
            <person name="Adam C."/>
            <person name="Daum C."/>
            <person name="Floudas D."/>
            <person name="Sun H."/>
            <person name="Yadav J.S."/>
            <person name="Pangilinan J."/>
            <person name="Larsson K.H."/>
            <person name="Matsuura K."/>
            <person name="Barry K."/>
            <person name="Labutti K."/>
            <person name="Kuo R."/>
            <person name="Ohm R.A."/>
            <person name="Bhattacharya S.S."/>
            <person name="Shirouzu T."/>
            <person name="Yoshinaga Y."/>
            <person name="Martin F.M."/>
            <person name="Grigoriev I.V."/>
            <person name="Hibbett D.S."/>
        </authorList>
    </citation>
    <scope>NUCLEOTIDE SEQUENCE [LARGE SCALE GENOMIC DNA]</scope>
    <source>
        <strain evidence="2 3">HHB14362 ss-1</strain>
    </source>
</reference>
<evidence type="ECO:0000313" key="3">
    <source>
        <dbReference type="Proteomes" id="UP000076761"/>
    </source>
</evidence>
<evidence type="ECO:0000313" key="2">
    <source>
        <dbReference type="EMBL" id="KZT22159.1"/>
    </source>
</evidence>
<keyword evidence="1" id="KW-0472">Membrane</keyword>
<gene>
    <name evidence="2" type="ORF">NEOLEDRAFT_670555</name>
</gene>
<proteinExistence type="predicted"/>
<accession>A0A165QAY8</accession>
<dbReference type="InParanoid" id="A0A165QAY8"/>
<sequence>MPHAGLQYSASLVFVYSVFYRVVHICRFWNNVVLVYELQSRSRRIHGDHHGGRLYVGLFHSDSSQNEDR</sequence>
<dbReference type="Proteomes" id="UP000076761">
    <property type="component" value="Unassembled WGS sequence"/>
</dbReference>